<evidence type="ECO:0000313" key="3">
    <source>
        <dbReference type="Proteomes" id="UP000024547"/>
    </source>
</evidence>
<keyword evidence="1" id="KW-0802">TPR repeat</keyword>
<gene>
    <name evidence="2" type="ORF">HY36_12605</name>
</gene>
<dbReference type="AlphaFoldDB" id="A0A059EAP4"/>
<dbReference type="EMBL" id="AWFH01000002">
    <property type="protein sequence ID" value="KCZ64680.1"/>
    <property type="molecule type" value="Genomic_DNA"/>
</dbReference>
<name>A0A059EAP4_9PROT</name>
<sequence length="474" mass="51859">MSYSPKTSDNRGRVAVTETLSAAAGRAYAHAVHLIRTGDISIGMRRLNEALVCDPGHMPSRLLLGRVLLHLAQADEALTVFTFVLRKKPHCESALLGQSIAYARLGRRDEALETVRHLVRIAPDSWRGFNSLADLTPIEGERLEALAASQAILSRKLCSDRNPGLIEAAAKACITLRRPDLAGCLLDARSGEIPDAATAHDLRARAAYFAGDYASAFASKVKSLHALTPDHIPAVPIQMKLETGRAENALKSLTFLLRESGLIPVPMAGTLLGLYRNGRLLDQDRDVDIGLIPSPGCRADPVDLVREHPGLLLERHARRGDRYLPVLWDGISIDLFRLDRAGEYFSFGFSDRPGDVQWRIPVFQSGPEDERGLSSLSPDTASACLRALYGPAWRVPDPYFASVVQSPALWNVALHVRAYYAAHRARAALLQADPIKARALLARAPLPIPLDQARHPDLWTAGDASRTPFQPYTS</sequence>
<dbReference type="PATRIC" id="fig|1280948.3.peg.760"/>
<keyword evidence="3" id="KW-1185">Reference proteome</keyword>
<dbReference type="RefSeq" id="WP_035548604.1">
    <property type="nucleotide sequence ID" value="NZ_AWFH01000002.1"/>
</dbReference>
<dbReference type="Gene3D" id="1.25.40.10">
    <property type="entry name" value="Tetratricopeptide repeat domain"/>
    <property type="match status" value="1"/>
</dbReference>
<organism evidence="2 3">
    <name type="scientific">Hyphomonas atlantica</name>
    <dbReference type="NCBI Taxonomy" id="1280948"/>
    <lineage>
        <taxon>Bacteria</taxon>
        <taxon>Pseudomonadati</taxon>
        <taxon>Pseudomonadota</taxon>
        <taxon>Alphaproteobacteria</taxon>
        <taxon>Hyphomonadales</taxon>
        <taxon>Hyphomonadaceae</taxon>
        <taxon>Hyphomonas</taxon>
    </lineage>
</organism>
<dbReference type="STRING" id="1280948.HY36_12605"/>
<dbReference type="Proteomes" id="UP000024547">
    <property type="component" value="Unassembled WGS sequence"/>
</dbReference>
<accession>A0A059EAP4</accession>
<evidence type="ECO:0000313" key="2">
    <source>
        <dbReference type="EMBL" id="KCZ64680.1"/>
    </source>
</evidence>
<dbReference type="InterPro" id="IPR011990">
    <property type="entry name" value="TPR-like_helical_dom_sf"/>
</dbReference>
<evidence type="ECO:0000256" key="1">
    <source>
        <dbReference type="PROSITE-ProRule" id="PRU00339"/>
    </source>
</evidence>
<dbReference type="OrthoDB" id="7858913at2"/>
<protein>
    <submittedName>
        <fullName evidence="2">Uncharacterized protein</fullName>
    </submittedName>
</protein>
<dbReference type="InterPro" id="IPR019734">
    <property type="entry name" value="TPR_rpt"/>
</dbReference>
<dbReference type="PROSITE" id="PS50005">
    <property type="entry name" value="TPR"/>
    <property type="match status" value="1"/>
</dbReference>
<dbReference type="SUPFAM" id="SSF48452">
    <property type="entry name" value="TPR-like"/>
    <property type="match status" value="1"/>
</dbReference>
<reference evidence="2 3" key="1">
    <citation type="journal article" date="2014" name="Antonie Van Leeuwenhoek">
        <title>Hyphomonas beringensis sp. nov. and Hyphomonas chukchiensis sp. nov., isolated from surface seawater of the Bering Sea and Chukchi Sea.</title>
        <authorList>
            <person name="Li C."/>
            <person name="Lai Q."/>
            <person name="Li G."/>
            <person name="Dong C."/>
            <person name="Wang J."/>
            <person name="Liao Y."/>
            <person name="Shao Z."/>
        </authorList>
    </citation>
    <scope>NUCLEOTIDE SEQUENCE [LARGE SCALE GENOMIC DNA]</scope>
    <source>
        <strain evidence="2 3">22II1-22F38</strain>
    </source>
</reference>
<feature type="repeat" description="TPR" evidence="1">
    <location>
        <begin position="92"/>
        <end position="125"/>
    </location>
</feature>
<dbReference type="eggNOG" id="COG0615">
    <property type="taxonomic scope" value="Bacteria"/>
</dbReference>
<comment type="caution">
    <text evidence="2">The sequence shown here is derived from an EMBL/GenBank/DDBJ whole genome shotgun (WGS) entry which is preliminary data.</text>
</comment>
<proteinExistence type="predicted"/>